<protein>
    <submittedName>
        <fullName evidence="3">Aldo/keto reductase</fullName>
    </submittedName>
</protein>
<accession>A0A443IXQ8</accession>
<dbReference type="InterPro" id="IPR023210">
    <property type="entry name" value="NADP_OxRdtase_dom"/>
</dbReference>
<keyword evidence="4" id="KW-1185">Reference proteome</keyword>
<keyword evidence="1" id="KW-0560">Oxidoreductase</keyword>
<proteinExistence type="predicted"/>
<dbReference type="PANTHER" id="PTHR43364:SF4">
    <property type="entry name" value="NAD(P)-LINKED OXIDOREDUCTASE SUPERFAMILY PROTEIN"/>
    <property type="match status" value="1"/>
</dbReference>
<dbReference type="Gene3D" id="3.20.20.100">
    <property type="entry name" value="NADP-dependent oxidoreductase domain"/>
    <property type="match status" value="1"/>
</dbReference>
<dbReference type="InterPro" id="IPR036812">
    <property type="entry name" value="NAD(P)_OxRdtase_dom_sf"/>
</dbReference>
<dbReference type="PANTHER" id="PTHR43364">
    <property type="entry name" value="NADH-SPECIFIC METHYLGLYOXAL REDUCTASE-RELATED"/>
    <property type="match status" value="1"/>
</dbReference>
<gene>
    <name evidence="3" type="ORF">D2T33_07150</name>
</gene>
<reference evidence="3 4" key="2">
    <citation type="submission" date="2019-01" db="EMBL/GenBank/DDBJ databases">
        <authorList>
            <person name="Li Y."/>
        </authorList>
    </citation>
    <scope>NUCLEOTIDE SEQUENCE [LARGE SCALE GENOMIC DNA]</scope>
    <source>
        <strain evidence="3 4">2D-5</strain>
    </source>
</reference>
<dbReference type="GO" id="GO:0016491">
    <property type="term" value="F:oxidoreductase activity"/>
    <property type="evidence" value="ECO:0007669"/>
    <property type="project" value="UniProtKB-KW"/>
</dbReference>
<name>A0A443IXQ8_9RHOB</name>
<comment type="caution">
    <text evidence="3">The sequence shown here is derived from an EMBL/GenBank/DDBJ whole genome shotgun (WGS) entry which is preliminary data.</text>
</comment>
<sequence length="346" mass="38093">MEKRELGGSGVMVSELCLGTMTWGTQNTEAEAHAQIDLALDRGIDFIDTAEMYPTNPVSAETIGLTEDYIGSWIAKTGRRDAFVLATKITGEGRKQVRDGEGITPTSIRAALEASLRRLRTDYVDLYQFHWPQRGSYSFRQNWDFDPRKQPSKAEVEEDMAACLAVLADLVAEGKIRHFGLSNETTWGMAEWLRLAGPGPRAVSIQNEYSLMCRLYDTDLAELGQQEKVTLLAYTPLAAGMLSGKYSGGAVPAGSRMSRTPDLGGRARPRAFEIADRYVALAREAGIEPVTMAIAWLRTRPFPIIPIIGATSCAQLEKSLDAAGFDLPQPVLEAIDQVHRDHPMPF</sequence>
<evidence type="ECO:0000259" key="2">
    <source>
        <dbReference type="Pfam" id="PF00248"/>
    </source>
</evidence>
<evidence type="ECO:0000313" key="4">
    <source>
        <dbReference type="Proteomes" id="UP000285710"/>
    </source>
</evidence>
<dbReference type="Pfam" id="PF00248">
    <property type="entry name" value="Aldo_ket_red"/>
    <property type="match status" value="1"/>
</dbReference>
<evidence type="ECO:0000313" key="3">
    <source>
        <dbReference type="EMBL" id="RWR12971.1"/>
    </source>
</evidence>
<dbReference type="InterPro" id="IPR050523">
    <property type="entry name" value="AKR_Detox_Biosynth"/>
</dbReference>
<dbReference type="Proteomes" id="UP000285710">
    <property type="component" value="Unassembled WGS sequence"/>
</dbReference>
<dbReference type="SUPFAM" id="SSF51430">
    <property type="entry name" value="NAD(P)-linked oxidoreductase"/>
    <property type="match status" value="1"/>
</dbReference>
<reference evidence="3 4" key="1">
    <citation type="submission" date="2019-01" db="EMBL/GenBank/DDBJ databases">
        <title>Sinorhodobacter populi sp. nov. isolated from the symptomatic bark tissue of Populus euramericana canker.</title>
        <authorList>
            <person name="Xu G."/>
        </authorList>
    </citation>
    <scope>NUCLEOTIDE SEQUENCE [LARGE SCALE GENOMIC DNA]</scope>
    <source>
        <strain evidence="3 4">2D-5</strain>
    </source>
</reference>
<dbReference type="EMBL" id="SAUW01000006">
    <property type="protein sequence ID" value="RWR12971.1"/>
    <property type="molecule type" value="Genomic_DNA"/>
</dbReference>
<dbReference type="CDD" id="cd19094">
    <property type="entry name" value="AKR_Tas-like"/>
    <property type="match status" value="1"/>
</dbReference>
<dbReference type="AlphaFoldDB" id="A0A443IXQ8"/>
<feature type="domain" description="NADP-dependent oxidoreductase" evidence="2">
    <location>
        <begin position="15"/>
        <end position="338"/>
    </location>
</feature>
<evidence type="ECO:0000256" key="1">
    <source>
        <dbReference type="ARBA" id="ARBA00023002"/>
    </source>
</evidence>
<organism evidence="3 4">
    <name type="scientific">Paenirhodobacter populi</name>
    <dbReference type="NCBI Taxonomy" id="2306993"/>
    <lineage>
        <taxon>Bacteria</taxon>
        <taxon>Pseudomonadati</taxon>
        <taxon>Pseudomonadota</taxon>
        <taxon>Alphaproteobacteria</taxon>
        <taxon>Rhodobacterales</taxon>
        <taxon>Rhodobacter group</taxon>
        <taxon>Paenirhodobacter</taxon>
    </lineage>
</organism>
<dbReference type="RefSeq" id="WP_128269330.1">
    <property type="nucleotide sequence ID" value="NZ_SAUW01000006.1"/>
</dbReference>